<sequence>MGSLRSAYATVTGWGYSSAGQRRDADGAPVPAPAAVEAPAPPVPSSGVVAPPPPAPSAPVAPSAGAAAAPAAAAAAPAAAAGPAVPAPPAPYGVTANPGDLRGTEIRRTLRFPAGDRVVVSGLPGSGKSTLIRRAVAVQDTVRRIDSQDVRERWESVLPRWLPYAAYRPLVRLAHYAGLRRALASGASVVVHDCGSQAWVRNWLGRDALRRGRALHLVLLDVPASTALRSQAERGRTVSDYAFMRHRRAVRRLIADAEAGRLPRGCESVVLLDRGAAGRLPGMAFD</sequence>
<reference evidence="2 3" key="1">
    <citation type="journal article" date="2016" name="Front. Microbiol.">
        <title>Comparative Genomics Analysis of Streptomyces Species Reveals Their Adaptation to the Marine Environment and Their Diversity at the Genomic Level.</title>
        <authorList>
            <person name="Tian X."/>
            <person name="Zhang Z."/>
            <person name="Yang T."/>
            <person name="Chen M."/>
            <person name="Li J."/>
            <person name="Chen F."/>
            <person name="Yang J."/>
            <person name="Li W."/>
            <person name="Zhang B."/>
            <person name="Zhang Z."/>
            <person name="Wu J."/>
            <person name="Zhang C."/>
            <person name="Long L."/>
            <person name="Xiao J."/>
        </authorList>
    </citation>
    <scope>NUCLEOTIDE SEQUENCE [LARGE SCALE GENOMIC DNA]</scope>
    <source>
        <strain evidence="2 3">SCSIO 10390</strain>
    </source>
</reference>
<name>A0A1E7JH50_9ACTN</name>
<dbReference type="Proteomes" id="UP000176087">
    <property type="component" value="Unassembled WGS sequence"/>
</dbReference>
<feature type="compositionally biased region" description="Pro residues" evidence="1">
    <location>
        <begin position="39"/>
        <end position="59"/>
    </location>
</feature>
<gene>
    <name evidence="2" type="ORF">AN215_25465</name>
</gene>
<organism evidence="2 3">
    <name type="scientific">Streptomyces abyssalis</name>
    <dbReference type="NCBI Taxonomy" id="933944"/>
    <lineage>
        <taxon>Bacteria</taxon>
        <taxon>Bacillati</taxon>
        <taxon>Actinomycetota</taxon>
        <taxon>Actinomycetes</taxon>
        <taxon>Kitasatosporales</taxon>
        <taxon>Streptomycetaceae</taxon>
        <taxon>Streptomyces</taxon>
    </lineage>
</organism>
<proteinExistence type="predicted"/>
<feature type="compositionally biased region" description="Low complexity" evidence="1">
    <location>
        <begin position="27"/>
        <end position="38"/>
    </location>
</feature>
<comment type="caution">
    <text evidence="2">The sequence shown here is derived from an EMBL/GenBank/DDBJ whole genome shotgun (WGS) entry which is preliminary data.</text>
</comment>
<evidence type="ECO:0000256" key="1">
    <source>
        <dbReference type="SAM" id="MobiDB-lite"/>
    </source>
</evidence>
<keyword evidence="3" id="KW-1185">Reference proteome</keyword>
<dbReference type="PATRIC" id="fig|933944.5.peg.4227"/>
<accession>A0A1E7JH50</accession>
<feature type="region of interest" description="Disordered" evidence="1">
    <location>
        <begin position="17"/>
        <end position="63"/>
    </location>
</feature>
<protein>
    <recommendedName>
        <fullName evidence="4">ATP-binding protein</fullName>
    </recommendedName>
</protein>
<evidence type="ECO:0008006" key="4">
    <source>
        <dbReference type="Google" id="ProtNLM"/>
    </source>
</evidence>
<dbReference type="OrthoDB" id="3523587at2"/>
<dbReference type="Gene3D" id="3.40.50.300">
    <property type="entry name" value="P-loop containing nucleotide triphosphate hydrolases"/>
    <property type="match status" value="1"/>
</dbReference>
<dbReference type="InterPro" id="IPR027417">
    <property type="entry name" value="P-loop_NTPase"/>
</dbReference>
<evidence type="ECO:0000313" key="2">
    <source>
        <dbReference type="EMBL" id="OEU85772.1"/>
    </source>
</evidence>
<dbReference type="EMBL" id="LJGT01000041">
    <property type="protein sequence ID" value="OEU85772.1"/>
    <property type="molecule type" value="Genomic_DNA"/>
</dbReference>
<dbReference type="SUPFAM" id="SSF52540">
    <property type="entry name" value="P-loop containing nucleoside triphosphate hydrolases"/>
    <property type="match status" value="1"/>
</dbReference>
<evidence type="ECO:0000313" key="3">
    <source>
        <dbReference type="Proteomes" id="UP000176087"/>
    </source>
</evidence>
<dbReference type="AlphaFoldDB" id="A0A1E7JH50"/>
<dbReference type="Pfam" id="PF13671">
    <property type="entry name" value="AAA_33"/>
    <property type="match status" value="1"/>
</dbReference>
<dbReference type="STRING" id="933944.AN215_25465"/>